<organism evidence="1">
    <name type="scientific">Salmonella enterica</name>
    <name type="common">Salmonella choleraesuis</name>
    <dbReference type="NCBI Taxonomy" id="28901"/>
    <lineage>
        <taxon>Bacteria</taxon>
        <taxon>Pseudomonadati</taxon>
        <taxon>Pseudomonadota</taxon>
        <taxon>Gammaproteobacteria</taxon>
        <taxon>Enterobacterales</taxon>
        <taxon>Enterobacteriaceae</taxon>
        <taxon>Salmonella</taxon>
    </lineage>
</organism>
<dbReference type="EMBL" id="AAGKHU010000127">
    <property type="protein sequence ID" value="EBP0013573.1"/>
    <property type="molecule type" value="Genomic_DNA"/>
</dbReference>
<evidence type="ECO:0000313" key="1">
    <source>
        <dbReference type="EMBL" id="EBP0013573.1"/>
    </source>
</evidence>
<comment type="caution">
    <text evidence="1">The sequence shown here is derived from an EMBL/GenBank/DDBJ whole genome shotgun (WGS) entry which is preliminary data.</text>
</comment>
<gene>
    <name evidence="1" type="ORF">HX37_22945</name>
</gene>
<protein>
    <submittedName>
        <fullName evidence="1">Uncharacterized protein</fullName>
    </submittedName>
</protein>
<proteinExistence type="predicted"/>
<dbReference type="AlphaFoldDB" id="A0A5U2F6Q5"/>
<sequence length="207" mass="23501">MMNEPNYEAIGRCTVLERRINSKLEKLRNVKMAVSLSESSYFLGGALILDHSAAECIEDAANKYRELMVEITGMAREHNKYAPSAGIDVIDIQIRGLDGSRASDAETFLRSHKLKQLVAFSKELELAPETQWLACFMQDEIAYLIQKVEMATDCFSSVEHVVNRTSAWLWMIMRAFKAMPHAPLCLHPEQVIGEWESRYATENAENL</sequence>
<accession>A0A5U2F6Q5</accession>
<reference evidence="1" key="1">
    <citation type="submission" date="2018-07" db="EMBL/GenBank/DDBJ databases">
        <authorList>
            <consortium name="GenomeTrakr network: Whole genome sequencing for foodborne pathogen traceback"/>
        </authorList>
    </citation>
    <scope>NUCLEOTIDE SEQUENCE</scope>
    <source>
        <strain evidence="1">CFSAN018538</strain>
    </source>
</reference>
<name>A0A5U2F6Q5_SALER</name>